<name>A0A4V2VS44_ROSSA</name>
<keyword evidence="2" id="KW-1185">Reference proteome</keyword>
<accession>A0A4V2VS44</accession>
<organism evidence="1 2">
    <name type="scientific">Roseateles saccharophilus</name>
    <name type="common">Pseudomonas saccharophila</name>
    <dbReference type="NCBI Taxonomy" id="304"/>
    <lineage>
        <taxon>Bacteria</taxon>
        <taxon>Pseudomonadati</taxon>
        <taxon>Pseudomonadota</taxon>
        <taxon>Betaproteobacteria</taxon>
        <taxon>Burkholderiales</taxon>
        <taxon>Sphaerotilaceae</taxon>
        <taxon>Roseateles</taxon>
    </lineage>
</organism>
<evidence type="ECO:0000313" key="2">
    <source>
        <dbReference type="Proteomes" id="UP000295110"/>
    </source>
</evidence>
<protein>
    <submittedName>
        <fullName evidence="1">Uncharacterized protein</fullName>
    </submittedName>
</protein>
<sequence>MTLQIIETPVTLTVEQSLTGWRREFCVELLGDGQARVFLRALAAASLKATELQRALLFHRVAAEFADLPGCVAAAREPLERLAGSAIRQVPAQDNLFAAVSYDRAAWDAVVDAVERWPRRQRPAGRSPA</sequence>
<reference evidence="1 2" key="1">
    <citation type="submission" date="2019-03" db="EMBL/GenBank/DDBJ databases">
        <title>Genomic Encyclopedia of Type Strains, Phase IV (KMG-IV): sequencing the most valuable type-strain genomes for metagenomic binning, comparative biology and taxonomic classification.</title>
        <authorList>
            <person name="Goeker M."/>
        </authorList>
    </citation>
    <scope>NUCLEOTIDE SEQUENCE [LARGE SCALE GENOMIC DNA]</scope>
    <source>
        <strain evidence="1 2">DSM 654</strain>
    </source>
</reference>
<comment type="caution">
    <text evidence="1">The sequence shown here is derived from an EMBL/GenBank/DDBJ whole genome shotgun (WGS) entry which is preliminary data.</text>
</comment>
<dbReference type="Proteomes" id="UP000295110">
    <property type="component" value="Unassembled WGS sequence"/>
</dbReference>
<dbReference type="RefSeq" id="WP_132570779.1">
    <property type="nucleotide sequence ID" value="NZ_CBCSGL010000009.1"/>
</dbReference>
<dbReference type="OrthoDB" id="8908272at2"/>
<dbReference type="AlphaFoldDB" id="A0A4V2VS44"/>
<dbReference type="EMBL" id="SMBU01000007">
    <property type="protein sequence ID" value="TCV00930.1"/>
    <property type="molecule type" value="Genomic_DNA"/>
</dbReference>
<proteinExistence type="predicted"/>
<gene>
    <name evidence="1" type="ORF">EV671_100759</name>
</gene>
<evidence type="ECO:0000313" key="1">
    <source>
        <dbReference type="EMBL" id="TCV00930.1"/>
    </source>
</evidence>